<dbReference type="Pfam" id="PF06013">
    <property type="entry name" value="WXG100"/>
    <property type="match status" value="1"/>
</dbReference>
<comment type="caution">
    <text evidence="2">The sequence shown here is derived from an EMBL/GenBank/DDBJ whole genome shotgun (WGS) entry which is preliminary data.</text>
</comment>
<evidence type="ECO:0000256" key="1">
    <source>
        <dbReference type="RuleBase" id="RU362001"/>
    </source>
</evidence>
<proteinExistence type="inferred from homology"/>
<dbReference type="InterPro" id="IPR010310">
    <property type="entry name" value="T7SS_ESAT-6-like"/>
</dbReference>
<evidence type="ECO:0000313" key="3">
    <source>
        <dbReference type="Proteomes" id="UP001596413"/>
    </source>
</evidence>
<gene>
    <name evidence="2" type="ORF">ACFQLX_09110</name>
</gene>
<sequence>MAHVPGELLVTYAGLSQAASEIRRQSQELMADLEEIKSTVRTVAASWEGEAKQSYDAVQAVWDQNAQQVQAALAQISAAVETAGSNYSATDRKAAGLFGG</sequence>
<reference evidence="3" key="1">
    <citation type="journal article" date="2019" name="Int. J. Syst. Evol. Microbiol.">
        <title>The Global Catalogue of Microorganisms (GCM) 10K type strain sequencing project: providing services to taxonomists for standard genome sequencing and annotation.</title>
        <authorList>
            <consortium name="The Broad Institute Genomics Platform"/>
            <consortium name="The Broad Institute Genome Sequencing Center for Infectious Disease"/>
            <person name="Wu L."/>
            <person name="Ma J."/>
        </authorList>
    </citation>
    <scope>NUCLEOTIDE SEQUENCE [LARGE SCALE GENOMIC DNA]</scope>
    <source>
        <strain evidence="3">CGMCC 1.13681</strain>
    </source>
</reference>
<name>A0ABW2GH29_9ACTN</name>
<organism evidence="2 3">
    <name type="scientific">Streptomyces polyrhachis</name>
    <dbReference type="NCBI Taxonomy" id="1282885"/>
    <lineage>
        <taxon>Bacteria</taxon>
        <taxon>Bacillati</taxon>
        <taxon>Actinomycetota</taxon>
        <taxon>Actinomycetes</taxon>
        <taxon>Kitasatosporales</taxon>
        <taxon>Streptomycetaceae</taxon>
        <taxon>Streptomyces</taxon>
    </lineage>
</organism>
<dbReference type="NCBIfam" id="TIGR03930">
    <property type="entry name" value="WXG100_ESAT6"/>
    <property type="match status" value="1"/>
</dbReference>
<evidence type="ECO:0000313" key="2">
    <source>
        <dbReference type="EMBL" id="MFC7218324.1"/>
    </source>
</evidence>
<dbReference type="Gene3D" id="1.10.287.1060">
    <property type="entry name" value="ESAT-6-like"/>
    <property type="match status" value="1"/>
</dbReference>
<dbReference type="Proteomes" id="UP001596413">
    <property type="component" value="Unassembled WGS sequence"/>
</dbReference>
<protein>
    <recommendedName>
        <fullName evidence="1">ESAT-6-like protein</fullName>
    </recommendedName>
</protein>
<comment type="similarity">
    <text evidence="1">Belongs to the WXG100 family.</text>
</comment>
<dbReference type="InterPro" id="IPR036689">
    <property type="entry name" value="ESAT-6-like_sf"/>
</dbReference>
<dbReference type="EMBL" id="JBHSZO010000010">
    <property type="protein sequence ID" value="MFC7218324.1"/>
    <property type="molecule type" value="Genomic_DNA"/>
</dbReference>
<accession>A0ABW2GH29</accession>
<dbReference type="RefSeq" id="WP_386413647.1">
    <property type="nucleotide sequence ID" value="NZ_JBHSZO010000010.1"/>
</dbReference>
<keyword evidence="3" id="KW-1185">Reference proteome</keyword>
<dbReference type="SUPFAM" id="SSF140453">
    <property type="entry name" value="EsxAB dimer-like"/>
    <property type="match status" value="1"/>
</dbReference>